<evidence type="ECO:0000256" key="5">
    <source>
        <dbReference type="ARBA" id="ARBA00023004"/>
    </source>
</evidence>
<protein>
    <submittedName>
        <fullName evidence="9">Cytochrome c</fullName>
    </submittedName>
</protein>
<feature type="domain" description="Cytochrome c" evidence="8">
    <location>
        <begin position="36"/>
        <end position="113"/>
    </location>
</feature>
<evidence type="ECO:0000313" key="10">
    <source>
        <dbReference type="Proteomes" id="UP000214746"/>
    </source>
</evidence>
<sequence>MVMVTLTGCGGGTDHSREPFCGGKNQGRTSEEAMAGASEQVKTLYTQNCLSCHGGNLEGRVGPPTNLQQVGGRMTKEQISGQIKNGGNGMQPFANKLKPEEIDALAEWLAGKK</sequence>
<dbReference type="InterPro" id="IPR036909">
    <property type="entry name" value="Cyt_c-like_dom_sf"/>
</dbReference>
<reference evidence="9" key="1">
    <citation type="submission" date="2018-06" db="EMBL/GenBank/DDBJ databases">
        <title>Paenibacillus xerothermodurans sp. nov. an extremely dry heat resistant spore forming bacterium isolated from the soil of Cape Canaveral, Florida.</title>
        <authorList>
            <person name="Seuylemezian A."/>
            <person name="Kaur N."/>
            <person name="Patil P."/>
            <person name="Patil P."/>
            <person name="Mayilraj S."/>
            <person name="Vaishampayan P."/>
        </authorList>
    </citation>
    <scope>NUCLEOTIDE SEQUENCE [LARGE SCALE GENOMIC DNA]</scope>
    <source>
        <strain evidence="9">ATCC 27380</strain>
    </source>
</reference>
<dbReference type="InterPro" id="IPR051811">
    <property type="entry name" value="Cytochrome_c550/c551-like"/>
</dbReference>
<dbReference type="GO" id="GO:0046872">
    <property type="term" value="F:metal ion binding"/>
    <property type="evidence" value="ECO:0007669"/>
    <property type="project" value="UniProtKB-KW"/>
</dbReference>
<dbReference type="PANTHER" id="PTHR37823:SF4">
    <property type="entry name" value="MENAQUINOL-CYTOCHROME C REDUCTASE CYTOCHROME B_C SUBUNIT"/>
    <property type="match status" value="1"/>
</dbReference>
<keyword evidence="5 6" id="KW-0408">Iron</keyword>
<gene>
    <name evidence="9" type="ORF">CBW46_016505</name>
</gene>
<dbReference type="GO" id="GO:0009055">
    <property type="term" value="F:electron transfer activity"/>
    <property type="evidence" value="ECO:0007669"/>
    <property type="project" value="InterPro"/>
</dbReference>
<dbReference type="EMBL" id="NHRJ02000013">
    <property type="protein sequence ID" value="PZE19814.1"/>
    <property type="molecule type" value="Genomic_DNA"/>
</dbReference>
<proteinExistence type="predicted"/>
<keyword evidence="10" id="KW-1185">Reference proteome</keyword>
<dbReference type="SUPFAM" id="SSF46626">
    <property type="entry name" value="Cytochrome c"/>
    <property type="match status" value="1"/>
</dbReference>
<feature type="region of interest" description="Disordered" evidence="7">
    <location>
        <begin position="7"/>
        <end position="28"/>
    </location>
</feature>
<dbReference type="Proteomes" id="UP000214746">
    <property type="component" value="Unassembled WGS sequence"/>
</dbReference>
<evidence type="ECO:0000256" key="4">
    <source>
        <dbReference type="ARBA" id="ARBA00022982"/>
    </source>
</evidence>
<dbReference type="AlphaFoldDB" id="A0A2W1N7K2"/>
<dbReference type="InterPro" id="IPR009056">
    <property type="entry name" value="Cyt_c-like_dom"/>
</dbReference>
<keyword evidence="2 6" id="KW-0349">Heme</keyword>
<dbReference type="Pfam" id="PF13442">
    <property type="entry name" value="Cytochrome_CBB3"/>
    <property type="match status" value="1"/>
</dbReference>
<evidence type="ECO:0000256" key="3">
    <source>
        <dbReference type="ARBA" id="ARBA00022723"/>
    </source>
</evidence>
<keyword evidence="4" id="KW-0249">Electron transport</keyword>
<evidence type="ECO:0000259" key="8">
    <source>
        <dbReference type="PROSITE" id="PS51007"/>
    </source>
</evidence>
<dbReference type="PROSITE" id="PS51007">
    <property type="entry name" value="CYTC"/>
    <property type="match status" value="1"/>
</dbReference>
<evidence type="ECO:0000256" key="2">
    <source>
        <dbReference type="ARBA" id="ARBA00022617"/>
    </source>
</evidence>
<keyword evidence="3 6" id="KW-0479">Metal-binding</keyword>
<dbReference type="Gene3D" id="1.10.760.10">
    <property type="entry name" value="Cytochrome c-like domain"/>
    <property type="match status" value="1"/>
</dbReference>
<evidence type="ECO:0000256" key="7">
    <source>
        <dbReference type="SAM" id="MobiDB-lite"/>
    </source>
</evidence>
<name>A0A2W1N7K2_PAEXE</name>
<evidence type="ECO:0000256" key="6">
    <source>
        <dbReference type="PROSITE-ProRule" id="PRU00433"/>
    </source>
</evidence>
<evidence type="ECO:0000256" key="1">
    <source>
        <dbReference type="ARBA" id="ARBA00022448"/>
    </source>
</evidence>
<comment type="caution">
    <text evidence="9">The sequence shown here is derived from an EMBL/GenBank/DDBJ whole genome shotgun (WGS) entry which is preliminary data.</text>
</comment>
<dbReference type="OrthoDB" id="7933886at2"/>
<organism evidence="9 10">
    <name type="scientific">Paenibacillus xerothermodurans</name>
    <dbReference type="NCBI Taxonomy" id="1977292"/>
    <lineage>
        <taxon>Bacteria</taxon>
        <taxon>Bacillati</taxon>
        <taxon>Bacillota</taxon>
        <taxon>Bacilli</taxon>
        <taxon>Bacillales</taxon>
        <taxon>Paenibacillaceae</taxon>
        <taxon>Paenibacillus</taxon>
    </lineage>
</organism>
<accession>A0A2W1N7K2</accession>
<dbReference type="PANTHER" id="PTHR37823">
    <property type="entry name" value="CYTOCHROME C-553-LIKE"/>
    <property type="match status" value="1"/>
</dbReference>
<dbReference type="GO" id="GO:0020037">
    <property type="term" value="F:heme binding"/>
    <property type="evidence" value="ECO:0007669"/>
    <property type="project" value="InterPro"/>
</dbReference>
<evidence type="ECO:0000313" key="9">
    <source>
        <dbReference type="EMBL" id="PZE19814.1"/>
    </source>
</evidence>
<keyword evidence="1" id="KW-0813">Transport</keyword>